<keyword evidence="5" id="KW-0560">Oxidoreductase</keyword>
<evidence type="ECO:0000256" key="2">
    <source>
        <dbReference type="ARBA" id="ARBA00022559"/>
    </source>
</evidence>
<evidence type="ECO:0000256" key="6">
    <source>
        <dbReference type="ARBA" id="ARBA00023004"/>
    </source>
</evidence>
<evidence type="ECO:0000256" key="8">
    <source>
        <dbReference type="SAM" id="SignalP"/>
    </source>
</evidence>
<evidence type="ECO:0000256" key="1">
    <source>
        <dbReference type="ARBA" id="ARBA00001970"/>
    </source>
</evidence>
<dbReference type="Pfam" id="PF01328">
    <property type="entry name" value="Peroxidase_2"/>
    <property type="match status" value="1"/>
</dbReference>
<dbReference type="EMBL" id="JAVFKD010000012">
    <property type="protein sequence ID" value="KAK5991963.1"/>
    <property type="molecule type" value="Genomic_DNA"/>
</dbReference>
<dbReference type="InterPro" id="IPR036851">
    <property type="entry name" value="Chloroperoxidase-like_sf"/>
</dbReference>
<keyword evidence="3" id="KW-0349">Heme</keyword>
<evidence type="ECO:0000256" key="4">
    <source>
        <dbReference type="ARBA" id="ARBA00022723"/>
    </source>
</evidence>
<evidence type="ECO:0000256" key="3">
    <source>
        <dbReference type="ARBA" id="ARBA00022617"/>
    </source>
</evidence>
<organism evidence="10 11">
    <name type="scientific">Cladobotryum mycophilum</name>
    <dbReference type="NCBI Taxonomy" id="491253"/>
    <lineage>
        <taxon>Eukaryota</taxon>
        <taxon>Fungi</taxon>
        <taxon>Dikarya</taxon>
        <taxon>Ascomycota</taxon>
        <taxon>Pezizomycotina</taxon>
        <taxon>Sordariomycetes</taxon>
        <taxon>Hypocreomycetidae</taxon>
        <taxon>Hypocreales</taxon>
        <taxon>Hypocreaceae</taxon>
        <taxon>Cladobotryum</taxon>
    </lineage>
</organism>
<evidence type="ECO:0000313" key="11">
    <source>
        <dbReference type="Proteomes" id="UP001338125"/>
    </source>
</evidence>
<feature type="domain" description="Heme haloperoxidase family profile" evidence="9">
    <location>
        <begin position="21"/>
        <end position="233"/>
    </location>
</feature>
<keyword evidence="4" id="KW-0479">Metal-binding</keyword>
<dbReference type="InterPro" id="IPR000028">
    <property type="entry name" value="Chloroperoxidase"/>
</dbReference>
<name>A0ABR0SIJ6_9HYPO</name>
<comment type="similarity">
    <text evidence="7">Belongs to the chloroperoxidase family.</text>
</comment>
<feature type="chain" id="PRO_5045357697" evidence="8">
    <location>
        <begin position="19"/>
        <end position="266"/>
    </location>
</feature>
<dbReference type="PROSITE" id="PS51405">
    <property type="entry name" value="HEME_HALOPEROXIDASE"/>
    <property type="match status" value="1"/>
</dbReference>
<dbReference type="PANTHER" id="PTHR33577:SF9">
    <property type="entry name" value="PEROXIDASE STCC"/>
    <property type="match status" value="1"/>
</dbReference>
<dbReference type="Proteomes" id="UP001338125">
    <property type="component" value="Unassembled WGS sequence"/>
</dbReference>
<dbReference type="PANTHER" id="PTHR33577">
    <property type="entry name" value="STERIGMATOCYSTIN BIOSYNTHESIS PEROXIDASE STCC-RELATED"/>
    <property type="match status" value="1"/>
</dbReference>
<keyword evidence="8" id="KW-0732">Signal</keyword>
<feature type="signal peptide" evidence="8">
    <location>
        <begin position="1"/>
        <end position="18"/>
    </location>
</feature>
<keyword evidence="11" id="KW-1185">Reference proteome</keyword>
<comment type="caution">
    <text evidence="10">The sequence shown here is derived from an EMBL/GenBank/DDBJ whole genome shotgun (WGS) entry which is preliminary data.</text>
</comment>
<keyword evidence="6" id="KW-0408">Iron</keyword>
<comment type="cofactor">
    <cofactor evidence="1">
        <name>heme b</name>
        <dbReference type="ChEBI" id="CHEBI:60344"/>
    </cofactor>
</comment>
<protein>
    <submittedName>
        <fullName evidence="10">Chloroperoxidase</fullName>
    </submittedName>
</protein>
<proteinExistence type="inferred from homology"/>
<accession>A0ABR0SIJ6</accession>
<evidence type="ECO:0000256" key="5">
    <source>
        <dbReference type="ARBA" id="ARBA00023002"/>
    </source>
</evidence>
<evidence type="ECO:0000259" key="9">
    <source>
        <dbReference type="PROSITE" id="PS51405"/>
    </source>
</evidence>
<reference evidence="10 11" key="1">
    <citation type="submission" date="2024-01" db="EMBL/GenBank/DDBJ databases">
        <title>Complete genome of Cladobotryum mycophilum ATHUM6906.</title>
        <authorList>
            <person name="Christinaki A.C."/>
            <person name="Myridakis A.I."/>
            <person name="Kouvelis V.N."/>
        </authorList>
    </citation>
    <scope>NUCLEOTIDE SEQUENCE [LARGE SCALE GENOMIC DNA]</scope>
    <source>
        <strain evidence="10 11">ATHUM6906</strain>
    </source>
</reference>
<keyword evidence="2" id="KW-0575">Peroxidase</keyword>
<evidence type="ECO:0000256" key="7">
    <source>
        <dbReference type="ARBA" id="ARBA00025795"/>
    </source>
</evidence>
<evidence type="ECO:0000313" key="10">
    <source>
        <dbReference type="EMBL" id="KAK5991963.1"/>
    </source>
</evidence>
<dbReference type="Gene3D" id="1.10.489.10">
    <property type="entry name" value="Chloroperoxidase-like"/>
    <property type="match status" value="1"/>
</dbReference>
<gene>
    <name evidence="10" type="ORF">PT974_05358</name>
</gene>
<dbReference type="SUPFAM" id="SSF47571">
    <property type="entry name" value="Cloroperoxidase"/>
    <property type="match status" value="1"/>
</dbReference>
<sequence>MHLTILTALSTVFVVINAESTLLPYKPAGPEDSRSPCPMLNILANHGYLPHDGRNITLDQIVQAVDVALNADKDFALRPGGIFVQATGMKNFDLEDLREPGAVEHVASLSRGDITTLEDDFAVSHDRVTALLDDSPTNYITPESMAKTRLRVEKLSKPARLSVVQSLTAYIEVGFVIMMLNEKPIPSVWSFPPSDTWAARKDWARVWFVEERFPDELGWKRSETRLHMLDLLPIIKAVWDKKRVLSDEPAWWREYVPAFLNAREEL</sequence>